<feature type="transmembrane region" description="Helical" evidence="6">
    <location>
        <begin position="260"/>
        <end position="282"/>
    </location>
</feature>
<dbReference type="InterPro" id="IPR018045">
    <property type="entry name" value="S04_transporter_CS"/>
</dbReference>
<dbReference type="KEGG" id="vvi:100252518"/>
<name>A0A438EIZ2_VITVI</name>
<comment type="subcellular location">
    <subcellularLocation>
        <location evidence="1">Membrane</location>
        <topology evidence="1">Multi-pass membrane protein</topology>
    </subcellularLocation>
</comment>
<dbReference type="Gene3D" id="3.30.750.24">
    <property type="entry name" value="STAS domain"/>
    <property type="match status" value="1"/>
</dbReference>
<dbReference type="FunFam" id="3.30.750.24:FF:000002">
    <property type="entry name" value="Sulfate transporter 31"/>
    <property type="match status" value="1"/>
</dbReference>
<feature type="transmembrane region" description="Helical" evidence="6">
    <location>
        <begin position="353"/>
        <end position="372"/>
    </location>
</feature>
<keyword evidence="4 6" id="KW-1133">Transmembrane helix</keyword>
<feature type="transmembrane region" description="Helical" evidence="6">
    <location>
        <begin position="98"/>
        <end position="116"/>
    </location>
</feature>
<evidence type="ECO:0000313" key="9">
    <source>
        <dbReference type="Proteomes" id="UP000288805"/>
    </source>
</evidence>
<dbReference type="PROSITE" id="PS50801">
    <property type="entry name" value="STAS"/>
    <property type="match status" value="1"/>
</dbReference>
<evidence type="ECO:0000256" key="5">
    <source>
        <dbReference type="ARBA" id="ARBA00023136"/>
    </source>
</evidence>
<evidence type="ECO:0000256" key="4">
    <source>
        <dbReference type="ARBA" id="ARBA00022989"/>
    </source>
</evidence>
<keyword evidence="2" id="KW-0813">Transport</keyword>
<dbReference type="InterPro" id="IPR001902">
    <property type="entry name" value="SLC26A/SulP_fam"/>
</dbReference>
<feature type="transmembrane region" description="Helical" evidence="6">
    <location>
        <begin position="416"/>
        <end position="432"/>
    </location>
</feature>
<feature type="transmembrane region" description="Helical" evidence="6">
    <location>
        <begin position="122"/>
        <end position="139"/>
    </location>
</feature>
<dbReference type="InterPro" id="IPR011547">
    <property type="entry name" value="SLC26A/SulP_dom"/>
</dbReference>
<dbReference type="SUPFAM" id="SSF52091">
    <property type="entry name" value="SpoIIaa-like"/>
    <property type="match status" value="1"/>
</dbReference>
<dbReference type="AlphaFoldDB" id="A0A438EIZ2"/>
<keyword evidence="5 6" id="KW-0472">Membrane</keyword>
<accession>A0A438EIZ2</accession>
<dbReference type="OrthoDB" id="288203at2759"/>
<dbReference type="SMR" id="A0A438EIZ2"/>
<evidence type="ECO:0000256" key="1">
    <source>
        <dbReference type="ARBA" id="ARBA00004141"/>
    </source>
</evidence>
<feature type="transmembrane region" description="Helical" evidence="6">
    <location>
        <begin position="444"/>
        <end position="474"/>
    </location>
</feature>
<reference evidence="8 9" key="1">
    <citation type="journal article" date="2018" name="PLoS Genet.">
        <title>Population sequencing reveals clonal diversity and ancestral inbreeding in the grapevine cultivar Chardonnay.</title>
        <authorList>
            <person name="Roach M.J."/>
            <person name="Johnson D.L."/>
            <person name="Bohlmann J."/>
            <person name="van Vuuren H.J."/>
            <person name="Jones S.J."/>
            <person name="Pretorius I.S."/>
            <person name="Schmidt S.A."/>
            <person name="Borneman A.R."/>
        </authorList>
    </citation>
    <scope>NUCLEOTIDE SEQUENCE [LARGE SCALE GENOMIC DNA]</scope>
    <source>
        <strain evidence="9">cv. Chardonnay</strain>
        <tissue evidence="8">Leaf</tissue>
    </source>
</reference>
<dbReference type="CDD" id="cd07042">
    <property type="entry name" value="STAS_SulP_like_sulfate_transporter"/>
    <property type="match status" value="1"/>
</dbReference>
<dbReference type="PROSITE" id="PS01130">
    <property type="entry name" value="SLC26A"/>
    <property type="match status" value="1"/>
</dbReference>
<feature type="transmembrane region" description="Helical" evidence="6">
    <location>
        <begin position="393"/>
        <end position="410"/>
    </location>
</feature>
<evidence type="ECO:0000256" key="6">
    <source>
        <dbReference type="SAM" id="Phobius"/>
    </source>
</evidence>
<sequence length="637" mass="70696">MENSRESEVTVNFSDRRNFATVLRSDLKETFFADDPFQEFRNEPPKRRTIKIFQYCVPMLEWLPKYNFQFFRYDFLAGITIASLAIPQGISYAKLAEIPPIIGLYSSFIPPFVYAVFGTSKYLAVGTIAASSLLIASTIKEKVSPDEDPTLYLNLVFTTAFCTGILQTILGVLRLGILVDFLSHSTITGFMGGTATIISLQQLKGFLGLKQFTTKTNVVSVLKAVFKFRHQWRWESALLGIIFLSFLLFTVQLRKKKPQLFWVSAVAPMVTVVIGCIIAYFADGDKHGIHTVGPLKKGLNPISIYDLNFNSAYIMAPIKAGLLTGILATTEGIAIGRSFAMKRNEQTDGNKEMIAFGLMNLVGSFTSCYLTTGPFSKTAVNFNAGARTPMANVVMALCMMLILLFLAPVFRYTPQVALSAIITVAMLGLIKYDEVYHLYKVDKFDFCICMAAFLGVIFITMDMGLMISVCLSIVRALLYVARPATCKLGNIPNSALYRDVEQYPAASGVPGIIVLQLGSPIYFANCIYLKERIMRWVRDEQGNPNSKTADIEHVLLDLGGVTTIDMTGIETLVEIRRNILAKGIKMGIINPRINVLEKMMLSKFVDLIGKESIFLSVEDAVKTCQFSLNQSPQKGDS</sequence>
<dbReference type="InterPro" id="IPR036513">
    <property type="entry name" value="STAS_dom_sf"/>
</dbReference>
<evidence type="ECO:0000256" key="2">
    <source>
        <dbReference type="ARBA" id="ARBA00022448"/>
    </source>
</evidence>
<feature type="domain" description="STAS" evidence="7">
    <location>
        <begin position="502"/>
        <end position="624"/>
    </location>
</feature>
<dbReference type="GO" id="GO:0008271">
    <property type="term" value="F:secondary active sulfate transmembrane transporter activity"/>
    <property type="evidence" value="ECO:0007669"/>
    <property type="project" value="InterPro"/>
</dbReference>
<dbReference type="InterPro" id="IPR002645">
    <property type="entry name" value="STAS_dom"/>
</dbReference>
<organism evidence="8 9">
    <name type="scientific">Vitis vinifera</name>
    <name type="common">Grape</name>
    <dbReference type="NCBI Taxonomy" id="29760"/>
    <lineage>
        <taxon>Eukaryota</taxon>
        <taxon>Viridiplantae</taxon>
        <taxon>Streptophyta</taxon>
        <taxon>Embryophyta</taxon>
        <taxon>Tracheophyta</taxon>
        <taxon>Spermatophyta</taxon>
        <taxon>Magnoliopsida</taxon>
        <taxon>eudicotyledons</taxon>
        <taxon>Gunneridae</taxon>
        <taxon>Pentapetalae</taxon>
        <taxon>rosids</taxon>
        <taxon>Vitales</taxon>
        <taxon>Vitaceae</taxon>
        <taxon>Viteae</taxon>
        <taxon>Vitis</taxon>
    </lineage>
</organism>
<evidence type="ECO:0000259" key="7">
    <source>
        <dbReference type="PROSITE" id="PS50801"/>
    </source>
</evidence>
<feature type="transmembrane region" description="Helical" evidence="6">
    <location>
        <begin position="151"/>
        <end position="173"/>
    </location>
</feature>
<dbReference type="GO" id="GO:0016020">
    <property type="term" value="C:membrane"/>
    <property type="evidence" value="ECO:0007669"/>
    <property type="project" value="UniProtKB-SubCell"/>
</dbReference>
<comment type="caution">
    <text evidence="8">The sequence shown here is derived from an EMBL/GenBank/DDBJ whole genome shotgun (WGS) entry which is preliminary data.</text>
</comment>
<dbReference type="NCBIfam" id="TIGR00815">
    <property type="entry name" value="sulP"/>
    <property type="match status" value="1"/>
</dbReference>
<protein>
    <submittedName>
        <fullName evidence="8">Putative sulfate transporter 3.5</fullName>
    </submittedName>
</protein>
<feature type="transmembrane region" description="Helical" evidence="6">
    <location>
        <begin position="70"/>
        <end position="86"/>
    </location>
</feature>
<dbReference type="Proteomes" id="UP000288805">
    <property type="component" value="Unassembled WGS sequence"/>
</dbReference>
<proteinExistence type="predicted"/>
<evidence type="ECO:0000256" key="3">
    <source>
        <dbReference type="ARBA" id="ARBA00022692"/>
    </source>
</evidence>
<dbReference type="EMBL" id="QGNW01001279">
    <property type="protein sequence ID" value="RVW47595.1"/>
    <property type="molecule type" value="Genomic_DNA"/>
</dbReference>
<dbReference type="Pfam" id="PF01740">
    <property type="entry name" value="STAS"/>
    <property type="match status" value="1"/>
</dbReference>
<dbReference type="Pfam" id="PF00916">
    <property type="entry name" value="Sulfate_transp"/>
    <property type="match status" value="1"/>
</dbReference>
<evidence type="ECO:0000313" key="8">
    <source>
        <dbReference type="EMBL" id="RVW47595.1"/>
    </source>
</evidence>
<gene>
    <name evidence="8" type="primary">SULTR3:5_0</name>
    <name evidence="8" type="ORF">CK203_073733</name>
</gene>
<feature type="transmembrane region" description="Helical" evidence="6">
    <location>
        <begin position="236"/>
        <end position="253"/>
    </location>
</feature>
<keyword evidence="3 6" id="KW-0812">Transmembrane</keyword>
<dbReference type="PANTHER" id="PTHR11814">
    <property type="entry name" value="SULFATE TRANSPORTER"/>
    <property type="match status" value="1"/>
</dbReference>